<dbReference type="SUPFAM" id="SSF52980">
    <property type="entry name" value="Restriction endonuclease-like"/>
    <property type="match status" value="1"/>
</dbReference>
<dbReference type="GeneID" id="57142953"/>
<accession>A0A4Y3QGN9</accession>
<proteinExistence type="predicted"/>
<organism evidence="2 3">
    <name type="scientific">Microbacterium testaceum</name>
    <name type="common">Aureobacterium testaceum</name>
    <name type="synonym">Brevibacterium testaceum</name>
    <dbReference type="NCBI Taxonomy" id="2033"/>
    <lineage>
        <taxon>Bacteria</taxon>
        <taxon>Bacillati</taxon>
        <taxon>Actinomycetota</taxon>
        <taxon>Actinomycetes</taxon>
        <taxon>Micrococcales</taxon>
        <taxon>Microbacteriaceae</taxon>
        <taxon>Microbacterium</taxon>
    </lineage>
</organism>
<dbReference type="RefSeq" id="WP_141375243.1">
    <property type="nucleotide sequence ID" value="NZ_BJML01000001.1"/>
</dbReference>
<comment type="caution">
    <text evidence="2">The sequence shown here is derived from an EMBL/GenBank/DDBJ whole genome shotgun (WGS) entry which is preliminary data.</text>
</comment>
<name>A0A4Y3QGN9_MICTE</name>
<evidence type="ECO:0000313" key="2">
    <source>
        <dbReference type="EMBL" id="GEB44295.1"/>
    </source>
</evidence>
<dbReference type="EMBL" id="BJML01000001">
    <property type="protein sequence ID" value="GEB44295.1"/>
    <property type="molecule type" value="Genomic_DNA"/>
</dbReference>
<protein>
    <recommendedName>
        <fullName evidence="1">Restriction endonuclease type II-like domain-containing protein</fullName>
    </recommendedName>
</protein>
<dbReference type="InterPro" id="IPR011335">
    <property type="entry name" value="Restrct_endonuc-II-like"/>
</dbReference>
<dbReference type="AlphaFoldDB" id="A0A4Y3QGN9"/>
<dbReference type="Pfam" id="PF18741">
    <property type="entry name" value="MTES_1575"/>
    <property type="match status" value="1"/>
</dbReference>
<dbReference type="InterPro" id="IPR049468">
    <property type="entry name" value="Restrct_endonuc-II-like_dom"/>
</dbReference>
<dbReference type="OrthoDB" id="2594539at2"/>
<evidence type="ECO:0000259" key="1">
    <source>
        <dbReference type="Pfam" id="PF18741"/>
    </source>
</evidence>
<evidence type="ECO:0000313" key="3">
    <source>
        <dbReference type="Proteomes" id="UP000319525"/>
    </source>
</evidence>
<sequence>MDIAEWVTARGGIVHRQQILDAGIPASRLRATITRGEVDRVRRYWVTTKNAPAALVGAAQASGRLACVSAASVRGWWIPEGVDSSLHVAVKPDGHAPPADVVTHWSAPLVPLPAHHLIESVPDCLEHVASCLPFEQALIVWESALRHERLHPDAVAKMSWRTPASRRLASIATGRSDSGLETIFVVRLSPWGVSVRQQVLIAGHRVDVLIGDRLVVQLDGFAYHSTPQDRQRDLAHDRELISRGYTVLRFSYRDVVTDWASVERTLSTVIAQGLHLAR</sequence>
<dbReference type="Gene3D" id="3.40.960.10">
    <property type="entry name" value="VSR Endonuclease"/>
    <property type="match status" value="1"/>
</dbReference>
<reference evidence="2 3" key="1">
    <citation type="submission" date="2019-06" db="EMBL/GenBank/DDBJ databases">
        <title>Whole genome shotgun sequence of Microbacterium testaceum NBRC 12675.</title>
        <authorList>
            <person name="Hosoyama A."/>
            <person name="Uohara A."/>
            <person name="Ohji S."/>
            <person name="Ichikawa N."/>
        </authorList>
    </citation>
    <scope>NUCLEOTIDE SEQUENCE [LARGE SCALE GENOMIC DNA]</scope>
    <source>
        <strain evidence="2 3">NBRC 12675</strain>
    </source>
</reference>
<gene>
    <name evidence="2" type="ORF">MTE01_02400</name>
</gene>
<feature type="domain" description="Restriction endonuclease type II-like" evidence="1">
    <location>
        <begin position="187"/>
        <end position="266"/>
    </location>
</feature>
<dbReference type="Proteomes" id="UP000319525">
    <property type="component" value="Unassembled WGS sequence"/>
</dbReference>